<reference evidence="10 11" key="1">
    <citation type="submission" date="2020-06" db="EMBL/GenBank/DDBJ databases">
        <title>The yeast mating-type switching endonuclease HO is a domesticated member of an unorthodox homing genetic element family.</title>
        <authorList>
            <person name="Coughlan A.Y."/>
            <person name="Lombardi L."/>
            <person name="Braun-Galleani S."/>
            <person name="Martos A.R."/>
            <person name="Galeote V."/>
            <person name="Bigey F."/>
            <person name="Dequin S."/>
            <person name="Byrne K.P."/>
            <person name="Wolfe K.H."/>
        </authorList>
    </citation>
    <scope>NUCLEOTIDE SEQUENCE [LARGE SCALE GENOMIC DNA]</scope>
    <source>
        <strain evidence="10 11">CBS2947</strain>
    </source>
</reference>
<dbReference type="InterPro" id="IPR013873">
    <property type="entry name" value="Cdc37_C"/>
</dbReference>
<keyword evidence="4" id="KW-0143">Chaperone</keyword>
<dbReference type="OrthoDB" id="440202at2759"/>
<accession>A0A7H9I0H3</accession>
<feature type="domain" description="Cdc37 C-terminal" evidence="7">
    <location>
        <begin position="385"/>
        <end position="487"/>
    </location>
</feature>
<evidence type="ECO:0000256" key="1">
    <source>
        <dbReference type="ARBA" id="ARBA00004496"/>
    </source>
</evidence>
<dbReference type="GO" id="GO:0019901">
    <property type="term" value="F:protein kinase binding"/>
    <property type="evidence" value="ECO:0007669"/>
    <property type="project" value="InterPro"/>
</dbReference>
<dbReference type="Pfam" id="PF08565">
    <property type="entry name" value="CDC37_M"/>
    <property type="match status" value="1"/>
</dbReference>
<feature type="region of interest" description="Disordered" evidence="6">
    <location>
        <begin position="471"/>
        <end position="505"/>
    </location>
</feature>
<dbReference type="InterPro" id="IPR013855">
    <property type="entry name" value="Cdc37_N_dom"/>
</dbReference>
<name>A0A7H9I0H3_9SACH</name>
<evidence type="ECO:0000256" key="6">
    <source>
        <dbReference type="SAM" id="MobiDB-lite"/>
    </source>
</evidence>
<dbReference type="Proteomes" id="UP000510647">
    <property type="component" value="Chromosome 8"/>
</dbReference>
<feature type="domain" description="Cdc37 N-terminal" evidence="9">
    <location>
        <begin position="2"/>
        <end position="183"/>
    </location>
</feature>
<evidence type="ECO:0000313" key="10">
    <source>
        <dbReference type="EMBL" id="QLQ82336.1"/>
    </source>
</evidence>
<dbReference type="GO" id="GO:0051087">
    <property type="term" value="F:protein-folding chaperone binding"/>
    <property type="evidence" value="ECO:0007669"/>
    <property type="project" value="TreeGrafter"/>
</dbReference>
<comment type="subcellular location">
    <subcellularLocation>
        <location evidence="1">Cytoplasm</location>
    </subcellularLocation>
</comment>
<evidence type="ECO:0000313" key="11">
    <source>
        <dbReference type="Proteomes" id="UP000510647"/>
    </source>
</evidence>
<dbReference type="Pfam" id="PF08564">
    <property type="entry name" value="CDC37_C"/>
    <property type="match status" value="1"/>
</dbReference>
<feature type="compositionally biased region" description="Basic and acidic residues" evidence="6">
    <location>
        <begin position="471"/>
        <end position="493"/>
    </location>
</feature>
<dbReference type="GO" id="GO:0006457">
    <property type="term" value="P:protein folding"/>
    <property type="evidence" value="ECO:0007669"/>
    <property type="project" value="TreeGrafter"/>
</dbReference>
<dbReference type="GO" id="GO:0005737">
    <property type="term" value="C:cytoplasm"/>
    <property type="evidence" value="ECO:0007669"/>
    <property type="project" value="UniProtKB-SubCell"/>
</dbReference>
<dbReference type="InterPro" id="IPR013874">
    <property type="entry name" value="Cdc37_Hsp90-bd"/>
</dbReference>
<evidence type="ECO:0000256" key="2">
    <source>
        <dbReference type="ARBA" id="ARBA00006222"/>
    </source>
</evidence>
<dbReference type="GO" id="GO:0050821">
    <property type="term" value="P:protein stabilization"/>
    <property type="evidence" value="ECO:0007669"/>
    <property type="project" value="TreeGrafter"/>
</dbReference>
<feature type="domain" description="Cdc37 Hsp90 binding" evidence="8">
    <location>
        <begin position="190"/>
        <end position="364"/>
    </location>
</feature>
<dbReference type="AlphaFoldDB" id="A0A7H9I0H3"/>
<organism evidence="10 11">
    <name type="scientific">Torulaspora globosa</name>
    <dbReference type="NCBI Taxonomy" id="48254"/>
    <lineage>
        <taxon>Eukaryota</taxon>
        <taxon>Fungi</taxon>
        <taxon>Dikarya</taxon>
        <taxon>Ascomycota</taxon>
        <taxon>Saccharomycotina</taxon>
        <taxon>Saccharomycetes</taxon>
        <taxon>Saccharomycetales</taxon>
        <taxon>Saccharomycetaceae</taxon>
        <taxon>Torulaspora</taxon>
    </lineage>
</organism>
<dbReference type="InterPro" id="IPR004918">
    <property type="entry name" value="Cdc37"/>
</dbReference>
<sequence length="505" mass="57948">MAIDYSKWDKIELSDDSDIEVHPNVDKRSFIKWKQQSIHEKRLKRNQDIKNLETQINMYACLNRRVDKLLENLNDNELVVKDTVAKFLNANFDKHEKSLGDNVDPDIPSYNEMVEDLFEQLERDAKNEGKDPNDGSVIRQLVLKHRQKIDNVTVEAKEKLEPLYIEKNSSISSEDIKPGFDSGFMNRKESAIEEKVAENLQKAAAKTDTGSPVPAVNLPALPVNFIEYEDVMELAPETESFGEIASSDYSKSEEYLLKHMPIISEQQKDALMMKAFEYQMKGDEKGAYRVIHQSELIAYIREIYDMKKITGLVSSEMEQVIEMFFERVVRGSNVAGKQSFLQSVQAKFDHVKNRVRIMEQEHENEQEGVETIQLKSLDESTELEVNLPDFDSKDPAEMKRVEAFQKLPQAMQDAIKTKNINKVNEVFAEIPIKEAEEYLELFNEADIIGVKALLETEEDFKQLQSEYESQNRLEDLSIHGDVKSENQDGKKSSSEAVESTADVVD</sequence>
<dbReference type="SMART" id="SM01069">
    <property type="entry name" value="CDC37_C"/>
    <property type="match status" value="1"/>
</dbReference>
<keyword evidence="3" id="KW-0963">Cytoplasm</keyword>
<evidence type="ECO:0000259" key="8">
    <source>
        <dbReference type="SMART" id="SM01070"/>
    </source>
</evidence>
<dbReference type="GO" id="GO:0031072">
    <property type="term" value="F:heat shock protein binding"/>
    <property type="evidence" value="ECO:0007669"/>
    <property type="project" value="TreeGrafter"/>
</dbReference>
<dbReference type="Gene3D" id="6.10.140.250">
    <property type="match status" value="1"/>
</dbReference>
<evidence type="ECO:0000256" key="3">
    <source>
        <dbReference type="ARBA" id="ARBA00022490"/>
    </source>
</evidence>
<evidence type="ECO:0000259" key="9">
    <source>
        <dbReference type="SMART" id="SM01071"/>
    </source>
</evidence>
<evidence type="ECO:0000259" key="7">
    <source>
        <dbReference type="SMART" id="SM01069"/>
    </source>
</evidence>
<dbReference type="GO" id="GO:0051082">
    <property type="term" value="F:unfolded protein binding"/>
    <property type="evidence" value="ECO:0007669"/>
    <property type="project" value="TreeGrafter"/>
</dbReference>
<evidence type="ECO:0000256" key="4">
    <source>
        <dbReference type="ARBA" id="ARBA00023186"/>
    </source>
</evidence>
<dbReference type="SMART" id="SM01071">
    <property type="entry name" value="CDC37_N"/>
    <property type="match status" value="1"/>
</dbReference>
<comment type="similarity">
    <text evidence="2">Belongs to the CDC37 family.</text>
</comment>
<dbReference type="SUPFAM" id="SSF101391">
    <property type="entry name" value="Hsp90 co-chaperone CDC37"/>
    <property type="match status" value="1"/>
</dbReference>
<proteinExistence type="inferred from homology"/>
<dbReference type="SMART" id="SM01070">
    <property type="entry name" value="CDC37_M"/>
    <property type="match status" value="1"/>
</dbReference>
<dbReference type="Gene3D" id="1.20.58.610">
    <property type="entry name" value="Cdc37, Hsp90 binding domain"/>
    <property type="match status" value="1"/>
</dbReference>
<dbReference type="InterPro" id="IPR038189">
    <property type="entry name" value="Cdc37_Hsp90-bd_sf"/>
</dbReference>
<protein>
    <recommendedName>
        <fullName evidence="5">Hsp90 chaperone protein kinase-targeting subunit</fullName>
    </recommendedName>
</protein>
<evidence type="ECO:0000256" key="5">
    <source>
        <dbReference type="ARBA" id="ARBA00031396"/>
    </source>
</evidence>
<keyword evidence="11" id="KW-1185">Reference proteome</keyword>
<gene>
    <name evidence="10" type="ORF">HG537_0H00970</name>
</gene>
<dbReference type="PANTHER" id="PTHR12800">
    <property type="entry name" value="CDC37-RELATED"/>
    <property type="match status" value="1"/>
</dbReference>
<dbReference type="PANTHER" id="PTHR12800:SF4">
    <property type="entry name" value="HSP90 CO-CHAPERONE CDC37"/>
    <property type="match status" value="1"/>
</dbReference>
<dbReference type="EMBL" id="CP059274">
    <property type="protein sequence ID" value="QLQ82336.1"/>
    <property type="molecule type" value="Genomic_DNA"/>
</dbReference>
<dbReference type="Pfam" id="PF03234">
    <property type="entry name" value="CDC37_N"/>
    <property type="match status" value="1"/>
</dbReference>